<protein>
    <submittedName>
        <fullName evidence="5">EAL domain-containing protein</fullName>
    </submittedName>
</protein>
<dbReference type="PANTHER" id="PTHR33121:SF70">
    <property type="entry name" value="SIGNALING PROTEIN YKOW"/>
    <property type="match status" value="1"/>
</dbReference>
<dbReference type="Gene3D" id="3.30.70.270">
    <property type="match status" value="1"/>
</dbReference>
<sequence length="622" mass="66515">MPVFFVSDKVPAVSEADNRQRAEFPPAGFWRRWCEDASPPVLPRAEAVAPAIEVAPPPARPAATPLQSARDAAPYRVLVVEDDPSQALFAESVLNGAGMQAQVVSVTSEVMDAMEQLRPDLVLMDLHMPGLDGAELTELIRAHAEFAPVPVVFLTGDEDPERRFEALDIGADDFLRKPVRPKHLVSAVQSRIVRARALLAPAAGEGRHPVTGLHTRPQMLQLLSASVAGARSGATFFVEIAGTAALRDRFGYAALETLLSDAGRRLGEIAGEHAASRLNDNTFLVFAQGPDSEALPALGRQLRDGLGEHAFAVGEERVRLRAVVGYADLAQGFEDAGAALSAAEEALRAARGHPHGVAAWERPVSEEDRNSAELARALREALAAGGLLAAFQPIVAVAGGNEAQYQVLLRLRDANGELHAAGEALEAAARIGATAEVDRRVLEIAIGALQRQRAENRSLRLFVTQSPATLSHDGHADWLLQALAAAGVDGGSLVIDVRQEDALVHALSLQEFCSAMVSAGVQLCLSQYRFGTEANALLGQLPLGYVRLAARYSSHLDDTALRDEMRSAIEFAHRLGLQVIGQQVEDAQSAATLWMTGVDFIQGNLVQRPAGDLEFDFQTSVL</sequence>
<dbReference type="CDD" id="cd17546">
    <property type="entry name" value="REC_hyHK_CKI1_RcsC-like"/>
    <property type="match status" value="1"/>
</dbReference>
<name>A0A5C5U0M7_9GAMM</name>
<keyword evidence="1" id="KW-0597">Phosphoprotein</keyword>
<dbReference type="Pfam" id="PF00072">
    <property type="entry name" value="Response_reg"/>
    <property type="match status" value="1"/>
</dbReference>
<dbReference type="InterPro" id="IPR043128">
    <property type="entry name" value="Rev_trsase/Diguanyl_cyclase"/>
</dbReference>
<evidence type="ECO:0000313" key="5">
    <source>
        <dbReference type="EMBL" id="TWT19446.1"/>
    </source>
</evidence>
<dbReference type="SMART" id="SM00052">
    <property type="entry name" value="EAL"/>
    <property type="match status" value="1"/>
</dbReference>
<dbReference type="OrthoDB" id="9812260at2"/>
<dbReference type="AlphaFoldDB" id="A0A5C5U0M7"/>
<dbReference type="SUPFAM" id="SSF52172">
    <property type="entry name" value="CheY-like"/>
    <property type="match status" value="1"/>
</dbReference>
<gene>
    <name evidence="5" type="ORF">FQY83_12345</name>
</gene>
<evidence type="ECO:0000259" key="2">
    <source>
        <dbReference type="PROSITE" id="PS50110"/>
    </source>
</evidence>
<dbReference type="InterPro" id="IPR029787">
    <property type="entry name" value="Nucleotide_cyclase"/>
</dbReference>
<dbReference type="InterPro" id="IPR000160">
    <property type="entry name" value="GGDEF_dom"/>
</dbReference>
<dbReference type="InterPro" id="IPR011006">
    <property type="entry name" value="CheY-like_superfamily"/>
</dbReference>
<feature type="domain" description="GGDEF" evidence="4">
    <location>
        <begin position="231"/>
        <end position="362"/>
    </location>
</feature>
<feature type="modified residue" description="4-aspartylphosphate" evidence="1">
    <location>
        <position position="125"/>
    </location>
</feature>
<dbReference type="CDD" id="cd01948">
    <property type="entry name" value="EAL"/>
    <property type="match status" value="1"/>
</dbReference>
<dbReference type="PANTHER" id="PTHR33121">
    <property type="entry name" value="CYCLIC DI-GMP PHOSPHODIESTERASE PDEF"/>
    <property type="match status" value="1"/>
</dbReference>
<dbReference type="Gene3D" id="3.20.20.450">
    <property type="entry name" value="EAL domain"/>
    <property type="match status" value="1"/>
</dbReference>
<dbReference type="SMART" id="SM00448">
    <property type="entry name" value="REC"/>
    <property type="match status" value="1"/>
</dbReference>
<evidence type="ECO:0000259" key="3">
    <source>
        <dbReference type="PROSITE" id="PS50883"/>
    </source>
</evidence>
<dbReference type="InterPro" id="IPR001633">
    <property type="entry name" value="EAL_dom"/>
</dbReference>
<evidence type="ECO:0000313" key="6">
    <source>
        <dbReference type="Proteomes" id="UP000319980"/>
    </source>
</evidence>
<feature type="domain" description="EAL" evidence="3">
    <location>
        <begin position="371"/>
        <end position="622"/>
    </location>
</feature>
<dbReference type="Pfam" id="PF00563">
    <property type="entry name" value="EAL"/>
    <property type="match status" value="1"/>
</dbReference>
<proteinExistence type="predicted"/>
<organism evidence="5 6">
    <name type="scientific">Luteimonas marina</name>
    <dbReference type="NCBI Taxonomy" id="488485"/>
    <lineage>
        <taxon>Bacteria</taxon>
        <taxon>Pseudomonadati</taxon>
        <taxon>Pseudomonadota</taxon>
        <taxon>Gammaproteobacteria</taxon>
        <taxon>Lysobacterales</taxon>
        <taxon>Lysobacteraceae</taxon>
        <taxon>Luteimonas</taxon>
    </lineage>
</organism>
<evidence type="ECO:0000256" key="1">
    <source>
        <dbReference type="PROSITE-ProRule" id="PRU00169"/>
    </source>
</evidence>
<dbReference type="PROSITE" id="PS50110">
    <property type="entry name" value="RESPONSE_REGULATORY"/>
    <property type="match status" value="1"/>
</dbReference>
<dbReference type="InterPro" id="IPR035919">
    <property type="entry name" value="EAL_sf"/>
</dbReference>
<accession>A0A5C5U0M7</accession>
<comment type="caution">
    <text evidence="5">The sequence shown here is derived from an EMBL/GenBank/DDBJ whole genome shotgun (WGS) entry which is preliminary data.</text>
</comment>
<reference evidence="5 6" key="1">
    <citation type="journal article" date="2008" name="Int. J. Syst. Evol. Microbiol.">
        <title>Luteimonas marina sp. nov., isolated from seawater.</title>
        <authorList>
            <person name="Baik K.S."/>
            <person name="Park S.C."/>
            <person name="Kim M.S."/>
            <person name="Kim E.M."/>
            <person name="Park C."/>
            <person name="Chun J."/>
            <person name="Seong C.N."/>
        </authorList>
    </citation>
    <scope>NUCLEOTIDE SEQUENCE [LARGE SCALE GENOMIC DNA]</scope>
    <source>
        <strain evidence="5 6">FR1330</strain>
    </source>
</reference>
<dbReference type="InterPro" id="IPR001789">
    <property type="entry name" value="Sig_transdc_resp-reg_receiver"/>
</dbReference>
<dbReference type="SMART" id="SM00267">
    <property type="entry name" value="GGDEF"/>
    <property type="match status" value="1"/>
</dbReference>
<dbReference type="Gene3D" id="3.40.50.2300">
    <property type="match status" value="1"/>
</dbReference>
<evidence type="ECO:0000259" key="4">
    <source>
        <dbReference type="PROSITE" id="PS50887"/>
    </source>
</evidence>
<dbReference type="SUPFAM" id="SSF141868">
    <property type="entry name" value="EAL domain-like"/>
    <property type="match status" value="1"/>
</dbReference>
<dbReference type="Proteomes" id="UP000319980">
    <property type="component" value="Unassembled WGS sequence"/>
</dbReference>
<dbReference type="GO" id="GO:0071111">
    <property type="term" value="F:cyclic-guanylate-specific phosphodiesterase activity"/>
    <property type="evidence" value="ECO:0007669"/>
    <property type="project" value="InterPro"/>
</dbReference>
<dbReference type="InterPro" id="IPR050706">
    <property type="entry name" value="Cyclic-di-GMP_PDE-like"/>
</dbReference>
<keyword evidence="6" id="KW-1185">Reference proteome</keyword>
<dbReference type="PROSITE" id="PS50887">
    <property type="entry name" value="GGDEF"/>
    <property type="match status" value="1"/>
</dbReference>
<feature type="domain" description="Response regulatory" evidence="2">
    <location>
        <begin position="76"/>
        <end position="192"/>
    </location>
</feature>
<dbReference type="GO" id="GO:0000160">
    <property type="term" value="P:phosphorelay signal transduction system"/>
    <property type="evidence" value="ECO:0007669"/>
    <property type="project" value="InterPro"/>
</dbReference>
<dbReference type="EMBL" id="VOHK01000005">
    <property type="protein sequence ID" value="TWT19446.1"/>
    <property type="molecule type" value="Genomic_DNA"/>
</dbReference>
<dbReference type="SUPFAM" id="SSF55073">
    <property type="entry name" value="Nucleotide cyclase"/>
    <property type="match status" value="1"/>
</dbReference>
<dbReference type="PROSITE" id="PS50883">
    <property type="entry name" value="EAL"/>
    <property type="match status" value="1"/>
</dbReference>